<accession>A0A154M4T1</accession>
<name>A0A154M4T1_9PSEU</name>
<keyword evidence="4" id="KW-1185">Reference proteome</keyword>
<dbReference type="AlphaFoldDB" id="A0A154M4T1"/>
<dbReference type="Proteomes" id="UP000186883">
    <property type="component" value="Unassembled WGS sequence"/>
</dbReference>
<dbReference type="OrthoDB" id="3638267at2"/>
<evidence type="ECO:0000313" key="3">
    <source>
        <dbReference type="Proteomes" id="UP000076321"/>
    </source>
</evidence>
<dbReference type="EMBL" id="LQCI01000051">
    <property type="protein sequence ID" value="KZB79635.1"/>
    <property type="molecule type" value="Genomic_DNA"/>
</dbReference>
<protein>
    <submittedName>
        <fullName evidence="1">Uncharacterized protein</fullName>
    </submittedName>
</protein>
<dbReference type="EMBL" id="LOBU02000006">
    <property type="protein sequence ID" value="OKA10048.1"/>
    <property type="molecule type" value="Genomic_DNA"/>
</dbReference>
<dbReference type="Proteomes" id="UP000076321">
    <property type="component" value="Unassembled WGS sequence"/>
</dbReference>
<evidence type="ECO:0000313" key="2">
    <source>
        <dbReference type="EMBL" id="OKA10048.1"/>
    </source>
</evidence>
<evidence type="ECO:0000313" key="4">
    <source>
        <dbReference type="Proteomes" id="UP000186883"/>
    </source>
</evidence>
<reference evidence="2 4" key="2">
    <citation type="submission" date="2016-11" db="EMBL/GenBank/DDBJ databases">
        <title>Genome sequencing of Amycolatopsis regifaucium.</title>
        <authorList>
            <person name="Mayilraj S."/>
            <person name="Kaur N."/>
        </authorList>
    </citation>
    <scope>NUCLEOTIDE SEQUENCE [LARGE SCALE GENOMIC DNA]</scope>
    <source>
        <strain evidence="2 4">GY080</strain>
    </source>
</reference>
<comment type="caution">
    <text evidence="1">The sequence shown here is derived from an EMBL/GenBank/DDBJ whole genome shotgun (WGS) entry which is preliminary data.</text>
</comment>
<dbReference type="RefSeq" id="WP_061988155.1">
    <property type="nucleotide sequence ID" value="NZ_FOPQ01000012.1"/>
</dbReference>
<gene>
    <name evidence="2" type="ORF">ATP06_0206855</name>
    <name evidence="1" type="ORF">AVL48_14560</name>
</gene>
<reference evidence="1 3" key="1">
    <citation type="submission" date="2015-12" db="EMBL/GenBank/DDBJ databases">
        <title>Amycolatopsis regifaucium genome sequencing and assembly.</title>
        <authorList>
            <person name="Mayilraj S."/>
        </authorList>
    </citation>
    <scope>NUCLEOTIDE SEQUENCE [LARGE SCALE GENOMIC DNA]</scope>
    <source>
        <strain evidence="1 3">GY080</strain>
    </source>
</reference>
<evidence type="ECO:0000313" key="1">
    <source>
        <dbReference type="EMBL" id="KZB79635.1"/>
    </source>
</evidence>
<organism evidence="1 3">
    <name type="scientific">Amycolatopsis regifaucium</name>
    <dbReference type="NCBI Taxonomy" id="546365"/>
    <lineage>
        <taxon>Bacteria</taxon>
        <taxon>Bacillati</taxon>
        <taxon>Actinomycetota</taxon>
        <taxon>Actinomycetes</taxon>
        <taxon>Pseudonocardiales</taxon>
        <taxon>Pseudonocardiaceae</taxon>
        <taxon>Amycolatopsis</taxon>
    </lineage>
</organism>
<sequence length="268" mass="29605">MSEGEECGERLPPWTEATRARMVLAAEAAEMADHLRGFVAIGEHELREDGSAPWAGSVVDEANRLSGMARKVLEAAVVYARLGGLTWDEVGNALDGITRQSAQERFDEAVDRFREELLSPEYPGYTGKFGELRWRLHPAAREPEATARDLDEWVRRHRDPHDAVDEPDVPPVSGGLTRMDPHTELRWHGARSHQQWLDAAHDARALPSVEDRLDVAEAILGAWERIAAAQTRISAPTRDGLAAARRSVAELRAQLDTQPAAGTTTRSS</sequence>
<proteinExistence type="predicted"/>